<organism evidence="1 2">
    <name type="scientific">Urbifossiella limnaea</name>
    <dbReference type="NCBI Taxonomy" id="2528023"/>
    <lineage>
        <taxon>Bacteria</taxon>
        <taxon>Pseudomonadati</taxon>
        <taxon>Planctomycetota</taxon>
        <taxon>Planctomycetia</taxon>
        <taxon>Gemmatales</taxon>
        <taxon>Gemmataceae</taxon>
        <taxon>Urbifossiella</taxon>
    </lineage>
</organism>
<proteinExistence type="predicted"/>
<sequence length="231" mass="24881">MSPTEGSPFELAAEACWPTLLFHRRWRDHDAEAPALLKFLAQRRAEQAGRVASGVAVRAKSGHGLYESGFDLFTHAHPALDRLKGFIGQSLAAAVCHAEGGRVRPAELEIAVVESWFHVTNGGGFHDAHVHPNCSWCGVYYVQVGDSGAAADGGAPNGGTRFYSPLSLGYRDAGNAHQIEELDAPLADGLLVLFPSYLRHSGLPYTGARDRVVIAFNARVFLRGVPSNLRP</sequence>
<accession>A0A517Y286</accession>
<dbReference type="KEGG" id="uli:ETAA1_59060"/>
<evidence type="ECO:0008006" key="3">
    <source>
        <dbReference type="Google" id="ProtNLM"/>
    </source>
</evidence>
<name>A0A517Y286_9BACT</name>
<keyword evidence="2" id="KW-1185">Reference proteome</keyword>
<dbReference type="Pfam" id="PF13759">
    <property type="entry name" value="2OG-FeII_Oxy_5"/>
    <property type="match status" value="1"/>
</dbReference>
<dbReference type="InterPro" id="IPR012668">
    <property type="entry name" value="CHP02466"/>
</dbReference>
<evidence type="ECO:0000313" key="1">
    <source>
        <dbReference type="EMBL" id="QDU23896.1"/>
    </source>
</evidence>
<evidence type="ECO:0000313" key="2">
    <source>
        <dbReference type="Proteomes" id="UP000319576"/>
    </source>
</evidence>
<dbReference type="AlphaFoldDB" id="A0A517Y286"/>
<dbReference type="Gene3D" id="2.60.120.620">
    <property type="entry name" value="q2cbj1_9rhob like domain"/>
    <property type="match status" value="1"/>
</dbReference>
<dbReference type="RefSeq" id="WP_202920496.1">
    <property type="nucleotide sequence ID" value="NZ_CP036273.1"/>
</dbReference>
<reference evidence="1 2" key="1">
    <citation type="submission" date="2019-02" db="EMBL/GenBank/DDBJ databases">
        <title>Deep-cultivation of Planctomycetes and their phenomic and genomic characterization uncovers novel biology.</title>
        <authorList>
            <person name="Wiegand S."/>
            <person name="Jogler M."/>
            <person name="Boedeker C."/>
            <person name="Pinto D."/>
            <person name="Vollmers J."/>
            <person name="Rivas-Marin E."/>
            <person name="Kohn T."/>
            <person name="Peeters S.H."/>
            <person name="Heuer A."/>
            <person name="Rast P."/>
            <person name="Oberbeckmann S."/>
            <person name="Bunk B."/>
            <person name="Jeske O."/>
            <person name="Meyerdierks A."/>
            <person name="Storesund J.E."/>
            <person name="Kallscheuer N."/>
            <person name="Luecker S."/>
            <person name="Lage O.M."/>
            <person name="Pohl T."/>
            <person name="Merkel B.J."/>
            <person name="Hornburger P."/>
            <person name="Mueller R.-W."/>
            <person name="Bruemmer F."/>
            <person name="Labrenz M."/>
            <person name="Spormann A.M."/>
            <person name="Op den Camp H."/>
            <person name="Overmann J."/>
            <person name="Amann R."/>
            <person name="Jetten M.S.M."/>
            <person name="Mascher T."/>
            <person name="Medema M.H."/>
            <person name="Devos D.P."/>
            <person name="Kaster A.-K."/>
            <person name="Ovreas L."/>
            <person name="Rohde M."/>
            <person name="Galperin M.Y."/>
            <person name="Jogler C."/>
        </authorList>
    </citation>
    <scope>NUCLEOTIDE SEQUENCE [LARGE SCALE GENOMIC DNA]</scope>
    <source>
        <strain evidence="1 2">ETA_A1</strain>
    </source>
</reference>
<dbReference type="NCBIfam" id="TIGR02466">
    <property type="entry name" value="TIGR02466 family protein"/>
    <property type="match status" value="1"/>
</dbReference>
<dbReference type="EMBL" id="CP036273">
    <property type="protein sequence ID" value="QDU23896.1"/>
    <property type="molecule type" value="Genomic_DNA"/>
</dbReference>
<gene>
    <name evidence="1" type="ORF">ETAA1_59060</name>
</gene>
<protein>
    <recommendedName>
        <fullName evidence="3">Fe2OG dioxygenase domain-containing protein</fullName>
    </recommendedName>
</protein>
<dbReference type="Proteomes" id="UP000319576">
    <property type="component" value="Chromosome"/>
</dbReference>